<evidence type="ECO:0000256" key="1">
    <source>
        <dbReference type="SAM" id="MobiDB-lite"/>
    </source>
</evidence>
<gene>
    <name evidence="2" type="ORF">F0562_001767</name>
</gene>
<dbReference type="AlphaFoldDB" id="A0A5J5C3X6"/>
<sequence>MGFSNSIWSEGSNIRRSELLDDLVMPRLLMPGSELLLLPLASLELLHQSQREISTLEGPTWFEVALREKEGGVQNMHIEEDRPGSSITPSEAEPHLASSQAEWIQPELRQAGASQSELFEENLKDLNDSDLT</sequence>
<feature type="region of interest" description="Disordered" evidence="1">
    <location>
        <begin position="75"/>
        <end position="132"/>
    </location>
</feature>
<dbReference type="EMBL" id="CM018031">
    <property type="protein sequence ID" value="KAA8550083.1"/>
    <property type="molecule type" value="Genomic_DNA"/>
</dbReference>
<evidence type="ECO:0000313" key="3">
    <source>
        <dbReference type="Proteomes" id="UP000325577"/>
    </source>
</evidence>
<reference evidence="2 3" key="1">
    <citation type="submission" date="2019-09" db="EMBL/GenBank/DDBJ databases">
        <title>A chromosome-level genome assembly of the Chinese tupelo Nyssa sinensis.</title>
        <authorList>
            <person name="Yang X."/>
            <person name="Kang M."/>
            <person name="Yang Y."/>
            <person name="Xiong H."/>
            <person name="Wang M."/>
            <person name="Zhang Z."/>
            <person name="Wang Z."/>
            <person name="Wu H."/>
            <person name="Ma T."/>
            <person name="Liu J."/>
            <person name="Xi Z."/>
        </authorList>
    </citation>
    <scope>NUCLEOTIDE SEQUENCE [LARGE SCALE GENOMIC DNA]</scope>
    <source>
        <strain evidence="2">J267</strain>
        <tissue evidence="2">Leaf</tissue>
    </source>
</reference>
<proteinExistence type="predicted"/>
<protein>
    <submittedName>
        <fullName evidence="2">Uncharacterized protein</fullName>
    </submittedName>
</protein>
<keyword evidence="3" id="KW-1185">Reference proteome</keyword>
<organism evidence="2 3">
    <name type="scientific">Nyssa sinensis</name>
    <dbReference type="NCBI Taxonomy" id="561372"/>
    <lineage>
        <taxon>Eukaryota</taxon>
        <taxon>Viridiplantae</taxon>
        <taxon>Streptophyta</taxon>
        <taxon>Embryophyta</taxon>
        <taxon>Tracheophyta</taxon>
        <taxon>Spermatophyta</taxon>
        <taxon>Magnoliopsida</taxon>
        <taxon>eudicotyledons</taxon>
        <taxon>Gunneridae</taxon>
        <taxon>Pentapetalae</taxon>
        <taxon>asterids</taxon>
        <taxon>Cornales</taxon>
        <taxon>Nyssaceae</taxon>
        <taxon>Nyssa</taxon>
    </lineage>
</organism>
<feature type="compositionally biased region" description="Basic and acidic residues" evidence="1">
    <location>
        <begin position="121"/>
        <end position="132"/>
    </location>
</feature>
<evidence type="ECO:0000313" key="2">
    <source>
        <dbReference type="EMBL" id="KAA8550083.1"/>
    </source>
</evidence>
<dbReference type="Proteomes" id="UP000325577">
    <property type="component" value="Linkage Group LG0"/>
</dbReference>
<accession>A0A5J5C3X6</accession>
<name>A0A5J5C3X6_9ASTE</name>